<gene>
    <name evidence="2" type="ORF">L3X38_004164</name>
</gene>
<accession>A0AAD5F2Z8</accession>
<feature type="region of interest" description="Disordered" evidence="1">
    <location>
        <begin position="1"/>
        <end position="36"/>
    </location>
</feature>
<dbReference type="EMBL" id="JAJFAZ020000001">
    <property type="protein sequence ID" value="KAI5351273.1"/>
    <property type="molecule type" value="Genomic_DNA"/>
</dbReference>
<evidence type="ECO:0000256" key="1">
    <source>
        <dbReference type="SAM" id="MobiDB-lite"/>
    </source>
</evidence>
<feature type="compositionally biased region" description="Polar residues" evidence="1">
    <location>
        <begin position="68"/>
        <end position="79"/>
    </location>
</feature>
<protein>
    <submittedName>
        <fullName evidence="2">Uncharacterized protein</fullName>
    </submittedName>
</protein>
<comment type="caution">
    <text evidence="2">The sequence shown here is derived from an EMBL/GenBank/DDBJ whole genome shotgun (WGS) entry which is preliminary data.</text>
</comment>
<reference evidence="2 3" key="1">
    <citation type="journal article" date="2022" name="G3 (Bethesda)">
        <title>Whole-genome sequence and methylome profiling of the almond [Prunus dulcis (Mill.) D.A. Webb] cultivar 'Nonpareil'.</title>
        <authorList>
            <person name="D'Amico-Willman K.M."/>
            <person name="Ouma W.Z."/>
            <person name="Meulia T."/>
            <person name="Sideli G.M."/>
            <person name="Gradziel T.M."/>
            <person name="Fresnedo-Ramirez J."/>
        </authorList>
    </citation>
    <scope>NUCLEOTIDE SEQUENCE [LARGE SCALE GENOMIC DNA]</scope>
    <source>
        <strain evidence="2">Clone GOH B32 T37-40</strain>
    </source>
</reference>
<dbReference type="Proteomes" id="UP001054821">
    <property type="component" value="Chromosome 1"/>
</dbReference>
<name>A0AAD5F2Z8_PRUDU</name>
<organism evidence="2 3">
    <name type="scientific">Prunus dulcis</name>
    <name type="common">Almond</name>
    <name type="synonym">Amygdalus dulcis</name>
    <dbReference type="NCBI Taxonomy" id="3755"/>
    <lineage>
        <taxon>Eukaryota</taxon>
        <taxon>Viridiplantae</taxon>
        <taxon>Streptophyta</taxon>
        <taxon>Embryophyta</taxon>
        <taxon>Tracheophyta</taxon>
        <taxon>Spermatophyta</taxon>
        <taxon>Magnoliopsida</taxon>
        <taxon>eudicotyledons</taxon>
        <taxon>Gunneridae</taxon>
        <taxon>Pentapetalae</taxon>
        <taxon>rosids</taxon>
        <taxon>fabids</taxon>
        <taxon>Rosales</taxon>
        <taxon>Rosaceae</taxon>
        <taxon>Amygdaloideae</taxon>
        <taxon>Amygdaleae</taxon>
        <taxon>Prunus</taxon>
    </lineage>
</organism>
<feature type="compositionally biased region" description="Basic and acidic residues" evidence="1">
    <location>
        <begin position="13"/>
        <end position="27"/>
    </location>
</feature>
<proteinExistence type="predicted"/>
<sequence length="123" mass="14179">MENQKARPSLRVAQRDSSYEAQGRERSTTGALRPKRSPAFVEQFTITRRPSQFLKVQEVKESREQRFPCQSYNGQQPSYSKMPRLEVGKTILKCPTLVDTREAPSGQNEEHAWKGHQGLIYKL</sequence>
<feature type="region of interest" description="Disordered" evidence="1">
    <location>
        <begin position="64"/>
        <end position="84"/>
    </location>
</feature>
<evidence type="ECO:0000313" key="3">
    <source>
        <dbReference type="Proteomes" id="UP001054821"/>
    </source>
</evidence>
<keyword evidence="3" id="KW-1185">Reference proteome</keyword>
<dbReference type="AlphaFoldDB" id="A0AAD5F2Z8"/>
<evidence type="ECO:0000313" key="2">
    <source>
        <dbReference type="EMBL" id="KAI5351273.1"/>
    </source>
</evidence>